<proteinExistence type="predicted"/>
<sequence length="81" mass="9177">MKYNLMYFNNEQDLFKVTYMTEDLGNGLQIKAQDEIIEDEQFVDALTSPSVSTVPNNDVVSDFWTSGELLSNFACVPTTEN</sequence>
<reference evidence="1 2" key="1">
    <citation type="submission" date="2015-10" db="EMBL/GenBank/DDBJ databases">
        <title>Genome analyses suggest a sexual origin of heterokaryosis in a supposedly ancient asexual fungus.</title>
        <authorList>
            <person name="Ropars J."/>
            <person name="Sedzielewska K."/>
            <person name="Noel J."/>
            <person name="Charron P."/>
            <person name="Farinelli L."/>
            <person name="Marton T."/>
            <person name="Kruger M."/>
            <person name="Pelin A."/>
            <person name="Brachmann A."/>
            <person name="Corradi N."/>
        </authorList>
    </citation>
    <scope>NUCLEOTIDE SEQUENCE [LARGE SCALE GENOMIC DNA]</scope>
    <source>
        <strain evidence="1 2">A4</strain>
    </source>
</reference>
<accession>A0A2I1GMF4</accession>
<evidence type="ECO:0000313" key="2">
    <source>
        <dbReference type="Proteomes" id="UP000234323"/>
    </source>
</evidence>
<dbReference type="Proteomes" id="UP000234323">
    <property type="component" value="Unassembled WGS sequence"/>
</dbReference>
<protein>
    <submittedName>
        <fullName evidence="1">Uncharacterized protein</fullName>
    </submittedName>
</protein>
<dbReference type="AlphaFoldDB" id="A0A2I1GMF4"/>
<organism evidence="1 2">
    <name type="scientific">Rhizophagus irregularis</name>
    <dbReference type="NCBI Taxonomy" id="588596"/>
    <lineage>
        <taxon>Eukaryota</taxon>
        <taxon>Fungi</taxon>
        <taxon>Fungi incertae sedis</taxon>
        <taxon>Mucoromycota</taxon>
        <taxon>Glomeromycotina</taxon>
        <taxon>Glomeromycetes</taxon>
        <taxon>Glomerales</taxon>
        <taxon>Glomeraceae</taxon>
        <taxon>Rhizophagus</taxon>
    </lineage>
</organism>
<evidence type="ECO:0000313" key="1">
    <source>
        <dbReference type="EMBL" id="PKY47818.1"/>
    </source>
</evidence>
<keyword evidence="2" id="KW-1185">Reference proteome</keyword>
<dbReference type="EMBL" id="LLXI01000580">
    <property type="protein sequence ID" value="PKY47818.1"/>
    <property type="molecule type" value="Genomic_DNA"/>
</dbReference>
<gene>
    <name evidence="1" type="ORF">RhiirA4_463187</name>
</gene>
<comment type="caution">
    <text evidence="1">The sequence shown here is derived from an EMBL/GenBank/DDBJ whole genome shotgun (WGS) entry which is preliminary data.</text>
</comment>
<dbReference type="VEuPathDB" id="FungiDB:RhiirFUN_016924"/>
<name>A0A2I1GMF4_9GLOM</name>